<organism evidence="1 2">
    <name type="scientific">Electrophorus voltai</name>
    <dbReference type="NCBI Taxonomy" id="2609070"/>
    <lineage>
        <taxon>Eukaryota</taxon>
        <taxon>Metazoa</taxon>
        <taxon>Chordata</taxon>
        <taxon>Craniata</taxon>
        <taxon>Vertebrata</taxon>
        <taxon>Euteleostomi</taxon>
        <taxon>Actinopterygii</taxon>
        <taxon>Neopterygii</taxon>
        <taxon>Teleostei</taxon>
        <taxon>Ostariophysi</taxon>
        <taxon>Gymnotiformes</taxon>
        <taxon>Gymnotoidei</taxon>
        <taxon>Gymnotidae</taxon>
        <taxon>Electrophorus</taxon>
    </lineage>
</organism>
<name>A0AAD9E339_9TELE</name>
<dbReference type="AlphaFoldDB" id="A0AAD9E339"/>
<reference evidence="1" key="1">
    <citation type="submission" date="2023-03" db="EMBL/GenBank/DDBJ databases">
        <title>Electrophorus voltai genome.</title>
        <authorList>
            <person name="Bian C."/>
        </authorList>
    </citation>
    <scope>NUCLEOTIDE SEQUENCE</scope>
    <source>
        <strain evidence="1">CB-2022</strain>
        <tissue evidence="1">Muscle</tissue>
    </source>
</reference>
<comment type="caution">
    <text evidence="1">The sequence shown here is derived from an EMBL/GenBank/DDBJ whole genome shotgun (WGS) entry which is preliminary data.</text>
</comment>
<protein>
    <submittedName>
        <fullName evidence="1">Uncharacterized protein</fullName>
    </submittedName>
</protein>
<evidence type="ECO:0000313" key="1">
    <source>
        <dbReference type="EMBL" id="KAK1802578.1"/>
    </source>
</evidence>
<evidence type="ECO:0000313" key="2">
    <source>
        <dbReference type="Proteomes" id="UP001239994"/>
    </source>
</evidence>
<sequence length="153" mass="17384">MLRQRRWWWYENTQAGLGSVWMLRQRSWWWYENTQAALGSVWMLWQRRWWCHNKDGLVWRVSRGPVTSPVQYTSLGEVGGSSAAHHCVALCIAKGYHIQSFMECASQAPNDSPPLAAYLVLVALLYLDAVGCSSPIARDLGDDGGDTERSHLS</sequence>
<accession>A0AAD9E339</accession>
<keyword evidence="2" id="KW-1185">Reference proteome</keyword>
<proteinExistence type="predicted"/>
<dbReference type="EMBL" id="JAROKS010000006">
    <property type="protein sequence ID" value="KAK1802578.1"/>
    <property type="molecule type" value="Genomic_DNA"/>
</dbReference>
<gene>
    <name evidence="1" type="ORF">P4O66_004232</name>
</gene>
<dbReference type="Proteomes" id="UP001239994">
    <property type="component" value="Unassembled WGS sequence"/>
</dbReference>